<dbReference type="AlphaFoldDB" id="A0AAE1BYN0"/>
<keyword evidence="1" id="KW-0175">Coiled coil</keyword>
<reference evidence="3" key="1">
    <citation type="submission" date="2023-10" db="EMBL/GenBank/DDBJ databases">
        <title>Genome assemblies of two species of porcelain crab, Petrolisthes cinctipes and Petrolisthes manimaculis (Anomura: Porcellanidae).</title>
        <authorList>
            <person name="Angst P."/>
        </authorList>
    </citation>
    <scope>NUCLEOTIDE SEQUENCE</scope>
    <source>
        <strain evidence="3">PB745_01</strain>
        <tissue evidence="3">Gill</tissue>
    </source>
</reference>
<feature type="coiled-coil region" evidence="1">
    <location>
        <begin position="151"/>
        <end position="225"/>
    </location>
</feature>
<evidence type="ECO:0000256" key="1">
    <source>
        <dbReference type="SAM" id="Coils"/>
    </source>
</evidence>
<name>A0AAE1BYN0_PETCI</name>
<gene>
    <name evidence="3" type="ORF">Pcinc_034542</name>
</gene>
<protein>
    <submittedName>
        <fullName evidence="3">Uncharacterized protein</fullName>
    </submittedName>
</protein>
<keyword evidence="4" id="KW-1185">Reference proteome</keyword>
<organism evidence="3 4">
    <name type="scientific">Petrolisthes cinctipes</name>
    <name type="common">Flat porcelain crab</name>
    <dbReference type="NCBI Taxonomy" id="88211"/>
    <lineage>
        <taxon>Eukaryota</taxon>
        <taxon>Metazoa</taxon>
        <taxon>Ecdysozoa</taxon>
        <taxon>Arthropoda</taxon>
        <taxon>Crustacea</taxon>
        <taxon>Multicrustacea</taxon>
        <taxon>Malacostraca</taxon>
        <taxon>Eumalacostraca</taxon>
        <taxon>Eucarida</taxon>
        <taxon>Decapoda</taxon>
        <taxon>Pleocyemata</taxon>
        <taxon>Anomura</taxon>
        <taxon>Galatheoidea</taxon>
        <taxon>Porcellanidae</taxon>
        <taxon>Petrolisthes</taxon>
    </lineage>
</organism>
<dbReference type="EMBL" id="JAWQEG010005050">
    <property type="protein sequence ID" value="KAK3859325.1"/>
    <property type="molecule type" value="Genomic_DNA"/>
</dbReference>
<evidence type="ECO:0000313" key="4">
    <source>
        <dbReference type="Proteomes" id="UP001286313"/>
    </source>
</evidence>
<accession>A0AAE1BYN0</accession>
<comment type="caution">
    <text evidence="3">The sequence shown here is derived from an EMBL/GenBank/DDBJ whole genome shotgun (WGS) entry which is preliminary data.</text>
</comment>
<evidence type="ECO:0000313" key="3">
    <source>
        <dbReference type="EMBL" id="KAK3859325.1"/>
    </source>
</evidence>
<dbReference type="Proteomes" id="UP001286313">
    <property type="component" value="Unassembled WGS sequence"/>
</dbReference>
<feature type="region of interest" description="Disordered" evidence="2">
    <location>
        <begin position="1"/>
        <end position="20"/>
    </location>
</feature>
<evidence type="ECO:0000256" key="2">
    <source>
        <dbReference type="SAM" id="MobiDB-lite"/>
    </source>
</evidence>
<proteinExistence type="predicted"/>
<sequence>MVLKEELASEEAKAAQEERGALTSQLKEAMTRLQLLNTKLRELTHNYVALAHIIETKNKLAEEVKQVRSELQSTQLSMKEQVATLKAEIENVREEGKHQLHRMMEQEKTKSRELLEKSTVTLHEKISEVEEAKVMMKDVQKSHHKELTQIQEQNMREQEQLRGRLAQLKQNLSSRSLSNLDLFTSKLQATREEYEERLKEQTSKVETLETELGNVKEELTQAQETLKHQSTIMADHNIFQSYVTTNNTNNKGYEKKEVVF</sequence>